<keyword evidence="3" id="KW-0804">Transcription</keyword>
<dbReference type="SUPFAM" id="SSF63520">
    <property type="entry name" value="PTS-regulatory domain, PRD"/>
    <property type="match status" value="2"/>
</dbReference>
<dbReference type="GO" id="GO:0006355">
    <property type="term" value="P:regulation of DNA-templated transcription"/>
    <property type="evidence" value="ECO:0007669"/>
    <property type="project" value="InterPro"/>
</dbReference>
<evidence type="ECO:0000313" key="6">
    <source>
        <dbReference type="Proteomes" id="UP000229095"/>
    </source>
</evidence>
<dbReference type="PROSITE" id="PS51372">
    <property type="entry name" value="PRD_2"/>
    <property type="match status" value="2"/>
</dbReference>
<dbReference type="SUPFAM" id="SSF50151">
    <property type="entry name" value="SacY-like RNA-binding domain"/>
    <property type="match status" value="1"/>
</dbReference>
<name>A0A2M9HAS3_9BIFI</name>
<evidence type="ECO:0000313" key="5">
    <source>
        <dbReference type="EMBL" id="PJM73910.1"/>
    </source>
</evidence>
<dbReference type="Proteomes" id="UP000229095">
    <property type="component" value="Unassembled WGS sequence"/>
</dbReference>
<dbReference type="InterPro" id="IPR050661">
    <property type="entry name" value="BglG_antiterminators"/>
</dbReference>
<dbReference type="Gene3D" id="2.30.24.10">
    <property type="entry name" value="CAT RNA-binding domain"/>
    <property type="match status" value="1"/>
</dbReference>
<gene>
    <name evidence="5" type="ORF">CS006_01745</name>
</gene>
<dbReference type="PANTHER" id="PTHR30185">
    <property type="entry name" value="CRYPTIC BETA-GLUCOSIDE BGL OPERON ANTITERMINATOR"/>
    <property type="match status" value="1"/>
</dbReference>
<keyword evidence="6" id="KW-1185">Reference proteome</keyword>
<organism evidence="5 6">
    <name type="scientific">Bifidobacterium primatium</name>
    <dbReference type="NCBI Taxonomy" id="2045438"/>
    <lineage>
        <taxon>Bacteria</taxon>
        <taxon>Bacillati</taxon>
        <taxon>Actinomycetota</taxon>
        <taxon>Actinomycetes</taxon>
        <taxon>Bifidobacteriales</taxon>
        <taxon>Bifidobacteriaceae</taxon>
        <taxon>Bifidobacterium</taxon>
    </lineage>
</organism>
<dbReference type="InterPro" id="IPR036650">
    <property type="entry name" value="CAT_RNA-bd_dom_sf"/>
</dbReference>
<feature type="domain" description="PRD" evidence="4">
    <location>
        <begin position="65"/>
        <end position="173"/>
    </location>
</feature>
<dbReference type="Pfam" id="PF03123">
    <property type="entry name" value="CAT_RBD"/>
    <property type="match status" value="1"/>
</dbReference>
<proteinExistence type="predicted"/>
<evidence type="ECO:0000256" key="3">
    <source>
        <dbReference type="ARBA" id="ARBA00023163"/>
    </source>
</evidence>
<evidence type="ECO:0000259" key="4">
    <source>
        <dbReference type="PROSITE" id="PS51372"/>
    </source>
</evidence>
<dbReference type="RefSeq" id="WP_100510056.1">
    <property type="nucleotide sequence ID" value="NZ_PEBI01000001.1"/>
</dbReference>
<evidence type="ECO:0000256" key="2">
    <source>
        <dbReference type="ARBA" id="ARBA00023015"/>
    </source>
</evidence>
<reference evidence="5 6" key="1">
    <citation type="submission" date="2017-10" db="EMBL/GenBank/DDBJ databases">
        <title>Draft genome sequences of strains TRE 1, TRE 9, TRE H and TRI 7, isolated from tamarins, belonging to four potential novel Bifidobacterium species.</title>
        <authorList>
            <person name="Mattarelli P."/>
            <person name="Modesto M."/>
            <person name="Puglisi E."/>
            <person name="Morelli L."/>
            <person name="Spezio C."/>
            <person name="Bonetti A."/>
            <person name="Sandri C."/>
        </authorList>
    </citation>
    <scope>NUCLEOTIDE SEQUENCE [LARGE SCALE GENOMIC DNA]</scope>
    <source>
        <strain evidence="6">TRE1</strain>
    </source>
</reference>
<dbReference type="PANTHER" id="PTHR30185:SF18">
    <property type="entry name" value="TRANSCRIPTIONAL REGULATOR MTLR"/>
    <property type="match status" value="1"/>
</dbReference>
<accession>A0A2M9HAS3</accession>
<comment type="caution">
    <text evidence="5">The sequence shown here is derived from an EMBL/GenBank/DDBJ whole genome shotgun (WGS) entry which is preliminary data.</text>
</comment>
<dbReference type="InterPro" id="IPR004341">
    <property type="entry name" value="CAT_RNA-bd_dom"/>
</dbReference>
<protein>
    <submittedName>
        <fullName evidence="5">Transcription antiterminator BglG</fullName>
    </submittedName>
</protein>
<keyword evidence="2" id="KW-0805">Transcription regulation</keyword>
<dbReference type="SMART" id="SM01061">
    <property type="entry name" value="CAT_RBD"/>
    <property type="match status" value="1"/>
</dbReference>
<feature type="domain" description="PRD" evidence="4">
    <location>
        <begin position="174"/>
        <end position="282"/>
    </location>
</feature>
<dbReference type="Gene3D" id="1.10.1790.10">
    <property type="entry name" value="PRD domain"/>
    <property type="match status" value="2"/>
</dbReference>
<sequence>MEILRVFNNNVVLAKDDDGTEIVLTGRGIGFQGKPGKPIDATKIVRKFVPSDGRDPDHLAQMLAGIEPETVRLVIDALREAGLEELAGNTTVIASLSDHIDNALRRLADDTHITYPLRAEVSNLYPDEFAQGQRLLAAVNTRLAAAGRTTLPDDEATALAMHLVNAGFATGDLSYTYTMTGVIQQMMTIIEATFNIVFDRDSVNVSRFITHVRYLFVRIRQNNQLADEPAPIIHAITQSYPRAMQCAQRIAAILEMRLDANLTQDEIAYLALHIARVSGISE</sequence>
<dbReference type="OrthoDB" id="9813552at2"/>
<dbReference type="InterPro" id="IPR011608">
    <property type="entry name" value="PRD"/>
</dbReference>
<keyword evidence="1" id="KW-0677">Repeat</keyword>
<evidence type="ECO:0000256" key="1">
    <source>
        <dbReference type="ARBA" id="ARBA00022737"/>
    </source>
</evidence>
<dbReference type="Pfam" id="PF00874">
    <property type="entry name" value="PRD"/>
    <property type="match status" value="2"/>
</dbReference>
<dbReference type="EMBL" id="PEBI01000001">
    <property type="protein sequence ID" value="PJM73910.1"/>
    <property type="molecule type" value="Genomic_DNA"/>
</dbReference>
<dbReference type="GO" id="GO:0003723">
    <property type="term" value="F:RNA binding"/>
    <property type="evidence" value="ECO:0007669"/>
    <property type="project" value="InterPro"/>
</dbReference>
<dbReference type="AlphaFoldDB" id="A0A2M9HAS3"/>
<dbReference type="InterPro" id="IPR036634">
    <property type="entry name" value="PRD_sf"/>
</dbReference>